<comment type="caution">
    <text evidence="13">The sequence shown here is derived from an EMBL/GenBank/DDBJ whole genome shotgun (WGS) entry which is preliminary data.</text>
</comment>
<evidence type="ECO:0000256" key="2">
    <source>
        <dbReference type="ARBA" id="ARBA00022475"/>
    </source>
</evidence>
<keyword evidence="5" id="KW-0654">Proteoglycan</keyword>
<feature type="compositionally biased region" description="Low complexity" evidence="11">
    <location>
        <begin position="67"/>
        <end position="85"/>
    </location>
</feature>
<dbReference type="InterPro" id="IPR044959">
    <property type="entry name" value="AGP"/>
</dbReference>
<evidence type="ECO:0000256" key="11">
    <source>
        <dbReference type="SAM" id="MobiDB-lite"/>
    </source>
</evidence>
<reference evidence="13" key="1">
    <citation type="submission" date="2019-10" db="EMBL/GenBank/DDBJ databases">
        <authorList>
            <person name="Zhang R."/>
            <person name="Pan Y."/>
            <person name="Wang J."/>
            <person name="Ma R."/>
            <person name="Yu S."/>
        </authorList>
    </citation>
    <scope>NUCLEOTIDE SEQUENCE</scope>
    <source>
        <strain evidence="13">LA-IB0</strain>
        <tissue evidence="13">Leaf</tissue>
    </source>
</reference>
<organism evidence="13 14">
    <name type="scientific">Buddleja alternifolia</name>
    <dbReference type="NCBI Taxonomy" id="168488"/>
    <lineage>
        <taxon>Eukaryota</taxon>
        <taxon>Viridiplantae</taxon>
        <taxon>Streptophyta</taxon>
        <taxon>Embryophyta</taxon>
        <taxon>Tracheophyta</taxon>
        <taxon>Spermatophyta</taxon>
        <taxon>Magnoliopsida</taxon>
        <taxon>eudicotyledons</taxon>
        <taxon>Gunneridae</taxon>
        <taxon>Pentapetalae</taxon>
        <taxon>asterids</taxon>
        <taxon>lamiids</taxon>
        <taxon>Lamiales</taxon>
        <taxon>Scrophulariaceae</taxon>
        <taxon>Buddlejeae</taxon>
        <taxon>Buddleja</taxon>
    </lineage>
</organism>
<comment type="function">
    <text evidence="9">Proteoglycan that seems to be implicated in diverse developmental roles such as differentiation, cell-cell recognition, embryogenesis and programmed cell death.</text>
</comment>
<evidence type="ECO:0000256" key="5">
    <source>
        <dbReference type="ARBA" id="ARBA00022974"/>
    </source>
</evidence>
<dbReference type="PROSITE" id="PS51257">
    <property type="entry name" value="PROKAR_LIPOPROTEIN"/>
    <property type="match status" value="1"/>
</dbReference>
<feature type="compositionally biased region" description="Pro residues" evidence="11">
    <location>
        <begin position="37"/>
        <end position="49"/>
    </location>
</feature>
<evidence type="ECO:0000256" key="3">
    <source>
        <dbReference type="ARBA" id="ARBA00022622"/>
    </source>
</evidence>
<comment type="subcellular location">
    <subcellularLocation>
        <location evidence="1">Cell membrane</location>
        <topology evidence="1">Lipid-anchor</topology>
        <topology evidence="1">GPI-anchor</topology>
    </subcellularLocation>
</comment>
<sequence>MASSGVKLILLLALVATSCMAQSPTGAPTVSPTAAPVSPPTATPSPSPAPSSASPTPGPVANPTPSPTAGEPSPASGPGAATPTSNGPAAGPGANQSPADGSNDGFMSRAAIGGTAFTAVLVAVALMDPHRRLASPWLVGYLGDEGAVGDMMRCEKKPFLDPGLCVGVERSIGIESWLDKGRNFGLEEKS</sequence>
<proteinExistence type="inferred from homology"/>
<evidence type="ECO:0000313" key="14">
    <source>
        <dbReference type="Proteomes" id="UP000826271"/>
    </source>
</evidence>
<evidence type="ECO:0000256" key="6">
    <source>
        <dbReference type="ARBA" id="ARBA00023136"/>
    </source>
</evidence>
<evidence type="ECO:0000256" key="4">
    <source>
        <dbReference type="ARBA" id="ARBA00022729"/>
    </source>
</evidence>
<evidence type="ECO:0000256" key="9">
    <source>
        <dbReference type="ARBA" id="ARBA00025294"/>
    </source>
</evidence>
<keyword evidence="2" id="KW-1003">Cell membrane</keyword>
<feature type="signal peptide" evidence="12">
    <location>
        <begin position="1"/>
        <end position="21"/>
    </location>
</feature>
<dbReference type="AlphaFoldDB" id="A0AAV6WYX8"/>
<evidence type="ECO:0000313" key="13">
    <source>
        <dbReference type="EMBL" id="KAG8373417.1"/>
    </source>
</evidence>
<feature type="compositionally biased region" description="Low complexity" evidence="11">
    <location>
        <begin position="23"/>
        <end position="36"/>
    </location>
</feature>
<evidence type="ECO:0000256" key="8">
    <source>
        <dbReference type="ARBA" id="ARBA00023288"/>
    </source>
</evidence>
<dbReference type="GO" id="GO:0005886">
    <property type="term" value="C:plasma membrane"/>
    <property type="evidence" value="ECO:0007669"/>
    <property type="project" value="UniProtKB-SubCell"/>
</dbReference>
<dbReference type="PANTHER" id="PTHR36321">
    <property type="entry name" value="CLASSICAL ARABINOGALACTAN PROTEIN 9"/>
    <property type="match status" value="1"/>
</dbReference>
<feature type="chain" id="PRO_5044023407" evidence="12">
    <location>
        <begin position="22"/>
        <end position="190"/>
    </location>
</feature>
<keyword evidence="7" id="KW-0325">Glycoprotein</keyword>
<keyword evidence="14" id="KW-1185">Reference proteome</keyword>
<keyword evidence="8" id="KW-0449">Lipoprotein</keyword>
<evidence type="ECO:0000256" key="12">
    <source>
        <dbReference type="SAM" id="SignalP"/>
    </source>
</evidence>
<keyword evidence="6" id="KW-0472">Membrane</keyword>
<evidence type="ECO:0000256" key="7">
    <source>
        <dbReference type="ARBA" id="ARBA00023180"/>
    </source>
</evidence>
<keyword evidence="3" id="KW-0336">GPI-anchor</keyword>
<comment type="similarity">
    <text evidence="10">Belongs to the classical AGP family.</text>
</comment>
<feature type="region of interest" description="Disordered" evidence="11">
    <location>
        <begin position="22"/>
        <end position="106"/>
    </location>
</feature>
<protein>
    <submittedName>
        <fullName evidence="13">Uncharacterized protein</fullName>
    </submittedName>
</protein>
<accession>A0AAV6WYX8</accession>
<feature type="compositionally biased region" description="Pro residues" evidence="11">
    <location>
        <begin position="56"/>
        <end position="66"/>
    </location>
</feature>
<gene>
    <name evidence="13" type="ORF">BUALT_Bualt11G0022100</name>
</gene>
<dbReference type="EMBL" id="WHWC01000011">
    <property type="protein sequence ID" value="KAG8373417.1"/>
    <property type="molecule type" value="Genomic_DNA"/>
</dbReference>
<keyword evidence="4 12" id="KW-0732">Signal</keyword>
<dbReference type="Proteomes" id="UP000826271">
    <property type="component" value="Unassembled WGS sequence"/>
</dbReference>
<evidence type="ECO:0000256" key="10">
    <source>
        <dbReference type="ARBA" id="ARBA00025756"/>
    </source>
</evidence>
<name>A0AAV6WYX8_9LAMI</name>
<evidence type="ECO:0000256" key="1">
    <source>
        <dbReference type="ARBA" id="ARBA00004609"/>
    </source>
</evidence>
<dbReference type="GO" id="GO:0098552">
    <property type="term" value="C:side of membrane"/>
    <property type="evidence" value="ECO:0007669"/>
    <property type="project" value="UniProtKB-KW"/>
</dbReference>
<dbReference type="PANTHER" id="PTHR36321:SF6">
    <property type="entry name" value="CLASSICAL ARABINOGALACTAN PROTEIN 4-RELATED"/>
    <property type="match status" value="1"/>
</dbReference>